<dbReference type="InterPro" id="IPR001163">
    <property type="entry name" value="Sm_dom_euk/arc"/>
</dbReference>
<dbReference type="GO" id="GO:0003723">
    <property type="term" value="F:RNA binding"/>
    <property type="evidence" value="ECO:0007669"/>
    <property type="project" value="InterPro"/>
</dbReference>
<dbReference type="GO" id="GO:1990904">
    <property type="term" value="C:ribonucleoprotein complex"/>
    <property type="evidence" value="ECO:0007669"/>
    <property type="project" value="UniProtKB-KW"/>
</dbReference>
<evidence type="ECO:0000256" key="2">
    <source>
        <dbReference type="ARBA" id="ARBA00023274"/>
    </source>
</evidence>
<name>A0AAX4L1X7_9CREN</name>
<dbReference type="Pfam" id="PF01423">
    <property type="entry name" value="LSM"/>
    <property type="match status" value="1"/>
</dbReference>
<dbReference type="PANTHER" id="PTHR10553">
    <property type="entry name" value="SMALL NUCLEAR RIBONUCLEOPROTEIN"/>
    <property type="match status" value="1"/>
</dbReference>
<dbReference type="SMART" id="SM00651">
    <property type="entry name" value="Sm"/>
    <property type="match status" value="1"/>
</dbReference>
<sequence>MPDSKEALENLLDKSVLIIVKGNVKIKGTLKGFDNHLNILLEDAEEIANETKNRKLGTLIIRGDGIEYIYPAE</sequence>
<evidence type="ECO:0000313" key="5">
    <source>
        <dbReference type="Proteomes" id="UP001432202"/>
    </source>
</evidence>
<organism evidence="4 5">
    <name type="scientific">Sulfolobus tengchongensis</name>
    <dbReference type="NCBI Taxonomy" id="207809"/>
    <lineage>
        <taxon>Archaea</taxon>
        <taxon>Thermoproteota</taxon>
        <taxon>Thermoprotei</taxon>
        <taxon>Sulfolobales</taxon>
        <taxon>Sulfolobaceae</taxon>
        <taxon>Sulfolobus</taxon>
    </lineage>
</organism>
<dbReference type="InterPro" id="IPR047575">
    <property type="entry name" value="Sm"/>
</dbReference>
<dbReference type="SUPFAM" id="SSF50182">
    <property type="entry name" value="Sm-like ribonucleoproteins"/>
    <property type="match status" value="1"/>
</dbReference>
<dbReference type="Proteomes" id="UP001432202">
    <property type="component" value="Chromosome"/>
</dbReference>
<evidence type="ECO:0000256" key="1">
    <source>
        <dbReference type="ARBA" id="ARBA00006850"/>
    </source>
</evidence>
<dbReference type="RefSeq" id="WP_338602998.1">
    <property type="nucleotide sequence ID" value="NZ_CP146016.1"/>
</dbReference>
<evidence type="ECO:0000259" key="3">
    <source>
        <dbReference type="PROSITE" id="PS52002"/>
    </source>
</evidence>
<comment type="similarity">
    <text evidence="1">Belongs to the snRNP Sm proteins family.</text>
</comment>
<keyword evidence="2" id="KW-0687">Ribonucleoprotein</keyword>
<dbReference type="InterPro" id="IPR010920">
    <property type="entry name" value="LSM_dom_sf"/>
</dbReference>
<reference evidence="4 5" key="1">
    <citation type="submission" date="2024-02" db="EMBL/GenBank/DDBJ databases">
        <title>STSV induces naive adaptation in Sulfolobus.</title>
        <authorList>
            <person name="Xiang X."/>
            <person name="Song M."/>
        </authorList>
    </citation>
    <scope>NUCLEOTIDE SEQUENCE [LARGE SCALE GENOMIC DNA]</scope>
    <source>
        <strain evidence="4 5">RT2</strain>
    </source>
</reference>
<keyword evidence="5" id="KW-1185">Reference proteome</keyword>
<dbReference type="InterPro" id="IPR044641">
    <property type="entry name" value="Lsm7/SmG-like"/>
</dbReference>
<proteinExistence type="inferred from homology"/>
<accession>A0AAX4L1X7</accession>
<dbReference type="PROSITE" id="PS52002">
    <property type="entry name" value="SM"/>
    <property type="match status" value="1"/>
</dbReference>
<evidence type="ECO:0000313" key="4">
    <source>
        <dbReference type="EMBL" id="WWQ61141.1"/>
    </source>
</evidence>
<dbReference type="AlphaFoldDB" id="A0AAX4L1X7"/>
<dbReference type="EMBL" id="CP146016">
    <property type="protein sequence ID" value="WWQ61141.1"/>
    <property type="molecule type" value="Genomic_DNA"/>
</dbReference>
<dbReference type="Gene3D" id="2.30.30.100">
    <property type="match status" value="1"/>
</dbReference>
<dbReference type="GeneID" id="89335786"/>
<feature type="domain" description="Sm" evidence="3">
    <location>
        <begin position="3"/>
        <end position="73"/>
    </location>
</feature>
<dbReference type="PANTHER" id="PTHR10553:SF5">
    <property type="entry name" value="U6 SNRNA-ASSOCIATED SM-LIKE PROTEIN LSM7"/>
    <property type="match status" value="1"/>
</dbReference>
<gene>
    <name evidence="4" type="ORF">V6M85_03420</name>
</gene>
<protein>
    <submittedName>
        <fullName evidence="4">LSM domain-containing protein</fullName>
    </submittedName>
</protein>